<comment type="similarity">
    <text evidence="1">Belongs to the DinB family.</text>
</comment>
<dbReference type="Pfam" id="PF05163">
    <property type="entry name" value="DinB"/>
    <property type="match status" value="1"/>
</dbReference>
<dbReference type="EMBL" id="JAUSTT010000034">
    <property type="protein sequence ID" value="MDQ0178145.1"/>
    <property type="molecule type" value="Genomic_DNA"/>
</dbReference>
<evidence type="ECO:0000313" key="3">
    <source>
        <dbReference type="EMBL" id="MDQ0178145.1"/>
    </source>
</evidence>
<comment type="caution">
    <text evidence="3">The sequence shown here is derived from an EMBL/GenBank/DDBJ whole genome shotgun (WGS) entry which is preliminary data.</text>
</comment>
<name>A0ABT9WY43_9BACI</name>
<keyword evidence="2" id="KW-0479">Metal-binding</keyword>
<gene>
    <name evidence="3" type="ORF">J2S08_004048</name>
</gene>
<sequence>MKHHALQLYDYHVWANTKICQHLKTLPQSIYEQEMQNVFPSISKTLAHIYITDAVWLSTMRESSFKQTRDMAKQLSSELEGKSLEETEVMFLGLTPEYTAFFAHQVDLDQSISL</sequence>
<organism evidence="3 4">
    <name type="scientific">Bacillus chungangensis</name>
    <dbReference type="NCBI Taxonomy" id="587633"/>
    <lineage>
        <taxon>Bacteria</taxon>
        <taxon>Bacillati</taxon>
        <taxon>Bacillota</taxon>
        <taxon>Bacilli</taxon>
        <taxon>Bacillales</taxon>
        <taxon>Bacillaceae</taxon>
        <taxon>Bacillus</taxon>
    </lineage>
</organism>
<dbReference type="PANTHER" id="PTHR37302">
    <property type="entry name" value="SLR1116 PROTEIN"/>
    <property type="match status" value="1"/>
</dbReference>
<protein>
    <submittedName>
        <fullName evidence="3">Damage-inducible protein DinB</fullName>
    </submittedName>
</protein>
<evidence type="ECO:0000256" key="2">
    <source>
        <dbReference type="ARBA" id="ARBA00022723"/>
    </source>
</evidence>
<dbReference type="Gene3D" id="1.20.120.450">
    <property type="entry name" value="dinb family like domain"/>
    <property type="match status" value="1"/>
</dbReference>
<evidence type="ECO:0000313" key="4">
    <source>
        <dbReference type="Proteomes" id="UP001223586"/>
    </source>
</evidence>
<dbReference type="Proteomes" id="UP001223586">
    <property type="component" value="Unassembled WGS sequence"/>
</dbReference>
<keyword evidence="4" id="KW-1185">Reference proteome</keyword>
<dbReference type="InterPro" id="IPR034660">
    <property type="entry name" value="DinB/YfiT-like"/>
</dbReference>
<evidence type="ECO:0000256" key="1">
    <source>
        <dbReference type="ARBA" id="ARBA00008635"/>
    </source>
</evidence>
<proteinExistence type="inferred from homology"/>
<dbReference type="SUPFAM" id="SSF109854">
    <property type="entry name" value="DinB/YfiT-like putative metalloenzymes"/>
    <property type="match status" value="1"/>
</dbReference>
<dbReference type="InterPro" id="IPR007837">
    <property type="entry name" value="DinB"/>
</dbReference>
<dbReference type="RefSeq" id="WP_307232721.1">
    <property type="nucleotide sequence ID" value="NZ_JAUSTT010000034.1"/>
</dbReference>
<dbReference type="PANTHER" id="PTHR37302:SF1">
    <property type="entry name" value="PROTEIN DINB"/>
    <property type="match status" value="1"/>
</dbReference>
<accession>A0ABT9WY43</accession>
<reference evidence="3 4" key="1">
    <citation type="submission" date="2023-07" db="EMBL/GenBank/DDBJ databases">
        <title>Genomic Encyclopedia of Type Strains, Phase IV (KMG-IV): sequencing the most valuable type-strain genomes for metagenomic binning, comparative biology and taxonomic classification.</title>
        <authorList>
            <person name="Goeker M."/>
        </authorList>
    </citation>
    <scope>NUCLEOTIDE SEQUENCE [LARGE SCALE GENOMIC DNA]</scope>
    <source>
        <strain evidence="3 4">DSM 23837</strain>
    </source>
</reference>